<comment type="similarity">
    <text evidence="1">Belongs to the EamA transporter family.</text>
</comment>
<proteinExistence type="inferred from homology"/>
<keyword evidence="2" id="KW-0812">Transmembrane</keyword>
<dbReference type="RefSeq" id="WP_021604801.1">
    <property type="nucleotide sequence ID" value="NZ_KE951516.1"/>
</dbReference>
<feature type="transmembrane region" description="Helical" evidence="2">
    <location>
        <begin position="55"/>
        <end position="79"/>
    </location>
</feature>
<feature type="transmembrane region" description="Helical" evidence="2">
    <location>
        <begin position="140"/>
        <end position="158"/>
    </location>
</feature>
<evidence type="ECO:0000313" key="4">
    <source>
        <dbReference type="EMBL" id="ERH15127.1"/>
    </source>
</evidence>
<keyword evidence="2" id="KW-0472">Membrane</keyword>
<dbReference type="AlphaFoldDB" id="U1R9D8"/>
<dbReference type="Pfam" id="PF00892">
    <property type="entry name" value="EamA"/>
    <property type="match status" value="1"/>
</dbReference>
<sequence>MLALLGVVSISGLGVDVGEPDQRTGVVLALAAGAAWAGYILLGRRVASAGSGIDSLAVGMVFGALVYAPFAVGTAAGALASVRSTAMALGVGLLSTAVPYGLDQVVLKRLGTDTFALLSSLMPATSMLVGVVVLGQLPSGWEVTGLVLVSVAVALASADGRAPRPANH</sequence>
<dbReference type="InterPro" id="IPR037185">
    <property type="entry name" value="EmrE-like"/>
</dbReference>
<name>U1R9D8_9ACTO</name>
<dbReference type="EMBL" id="AWSD01000413">
    <property type="protein sequence ID" value="ERH15127.1"/>
    <property type="molecule type" value="Genomic_DNA"/>
</dbReference>
<dbReference type="SUPFAM" id="SSF103481">
    <property type="entry name" value="Multidrug resistance efflux transporter EmrE"/>
    <property type="match status" value="1"/>
</dbReference>
<feature type="domain" description="EamA" evidence="3">
    <location>
        <begin position="24"/>
        <end position="157"/>
    </location>
</feature>
<evidence type="ECO:0000259" key="3">
    <source>
        <dbReference type="Pfam" id="PF00892"/>
    </source>
</evidence>
<dbReference type="PATRIC" id="fig|1227262.3.peg.2710"/>
<comment type="caution">
    <text evidence="4">The sequence shown here is derived from an EMBL/GenBank/DDBJ whole genome shotgun (WGS) entry which is preliminary data.</text>
</comment>
<keyword evidence="2" id="KW-1133">Transmembrane helix</keyword>
<reference evidence="4 5" key="1">
    <citation type="submission" date="2013-06" db="EMBL/GenBank/DDBJ databases">
        <authorList>
            <person name="Weinstock G."/>
            <person name="Sodergren E."/>
            <person name="Lobos E.A."/>
            <person name="Fulton L."/>
            <person name="Fulton R."/>
            <person name="Courtney L."/>
            <person name="Fronick C."/>
            <person name="O'Laughlin M."/>
            <person name="Godfrey J."/>
            <person name="Wilson R.M."/>
            <person name="Miner T."/>
            <person name="Farmer C."/>
            <person name="Delehaunty K."/>
            <person name="Cordes M."/>
            <person name="Minx P."/>
            <person name="Tomlinson C."/>
            <person name="Chen J."/>
            <person name="Wollam A."/>
            <person name="Pepin K.H."/>
            <person name="Bhonagiri V."/>
            <person name="Zhang X."/>
            <person name="Warren W."/>
            <person name="Mitreva M."/>
            <person name="Mardis E.R."/>
            <person name="Wilson R.K."/>
        </authorList>
    </citation>
    <scope>NUCLEOTIDE SEQUENCE [LARGE SCALE GENOMIC DNA]</scope>
    <source>
        <strain evidence="4 5">F0510</strain>
    </source>
</reference>
<gene>
    <name evidence="4" type="ORF">HMPREF1549_03351</name>
</gene>
<feature type="transmembrane region" description="Helical" evidence="2">
    <location>
        <begin position="114"/>
        <end position="134"/>
    </location>
</feature>
<organism evidence="4 5">
    <name type="scientific">Actinomyces johnsonii F0510</name>
    <dbReference type="NCBI Taxonomy" id="1227262"/>
    <lineage>
        <taxon>Bacteria</taxon>
        <taxon>Bacillati</taxon>
        <taxon>Actinomycetota</taxon>
        <taxon>Actinomycetes</taxon>
        <taxon>Actinomycetales</taxon>
        <taxon>Actinomycetaceae</taxon>
        <taxon>Actinomyces</taxon>
    </lineage>
</organism>
<feature type="transmembrane region" description="Helical" evidence="2">
    <location>
        <begin position="24"/>
        <end position="43"/>
    </location>
</feature>
<dbReference type="Proteomes" id="UP000016498">
    <property type="component" value="Unassembled WGS sequence"/>
</dbReference>
<evidence type="ECO:0000256" key="1">
    <source>
        <dbReference type="ARBA" id="ARBA00007362"/>
    </source>
</evidence>
<dbReference type="GO" id="GO:0016020">
    <property type="term" value="C:membrane"/>
    <property type="evidence" value="ECO:0007669"/>
    <property type="project" value="InterPro"/>
</dbReference>
<accession>U1R9D8</accession>
<protein>
    <submittedName>
        <fullName evidence="4">Putative membrane protein</fullName>
    </submittedName>
</protein>
<evidence type="ECO:0000256" key="2">
    <source>
        <dbReference type="SAM" id="Phobius"/>
    </source>
</evidence>
<evidence type="ECO:0000313" key="5">
    <source>
        <dbReference type="Proteomes" id="UP000016498"/>
    </source>
</evidence>
<dbReference type="HOGENOM" id="CLU_1583066_0_0_11"/>
<dbReference type="InterPro" id="IPR000620">
    <property type="entry name" value="EamA_dom"/>
</dbReference>
<feature type="transmembrane region" description="Helical" evidence="2">
    <location>
        <begin position="85"/>
        <end position="102"/>
    </location>
</feature>